<protein>
    <submittedName>
        <fullName evidence="3">16659_t:CDS:1</fullName>
    </submittedName>
</protein>
<feature type="compositionally biased region" description="Polar residues" evidence="1">
    <location>
        <begin position="225"/>
        <end position="237"/>
    </location>
</feature>
<organism evidence="3 4">
    <name type="scientific">Cetraspora pellucida</name>
    <dbReference type="NCBI Taxonomy" id="1433469"/>
    <lineage>
        <taxon>Eukaryota</taxon>
        <taxon>Fungi</taxon>
        <taxon>Fungi incertae sedis</taxon>
        <taxon>Mucoromycota</taxon>
        <taxon>Glomeromycotina</taxon>
        <taxon>Glomeromycetes</taxon>
        <taxon>Diversisporales</taxon>
        <taxon>Gigasporaceae</taxon>
        <taxon>Cetraspora</taxon>
    </lineage>
</organism>
<reference evidence="3" key="1">
    <citation type="submission" date="2021-06" db="EMBL/GenBank/DDBJ databases">
        <authorList>
            <person name="Kallberg Y."/>
            <person name="Tangrot J."/>
            <person name="Rosling A."/>
        </authorList>
    </citation>
    <scope>NUCLEOTIDE SEQUENCE</scope>
    <source>
        <strain evidence="3">FL966</strain>
    </source>
</reference>
<evidence type="ECO:0000256" key="1">
    <source>
        <dbReference type="SAM" id="MobiDB-lite"/>
    </source>
</evidence>
<feature type="region of interest" description="Disordered" evidence="1">
    <location>
        <begin position="273"/>
        <end position="292"/>
    </location>
</feature>
<dbReference type="Proteomes" id="UP000789759">
    <property type="component" value="Unassembled WGS sequence"/>
</dbReference>
<keyword evidence="2" id="KW-0812">Transmembrane</keyword>
<feature type="transmembrane region" description="Helical" evidence="2">
    <location>
        <begin position="135"/>
        <end position="156"/>
    </location>
</feature>
<accession>A0A9N8VWY9</accession>
<gene>
    <name evidence="3" type="ORF">CPELLU_LOCUS716</name>
</gene>
<feature type="transmembrane region" description="Helical" evidence="2">
    <location>
        <begin position="94"/>
        <end position="114"/>
    </location>
</feature>
<feature type="compositionally biased region" description="Basic and acidic residues" evidence="1">
    <location>
        <begin position="203"/>
        <end position="217"/>
    </location>
</feature>
<comment type="caution">
    <text evidence="3">The sequence shown here is derived from an EMBL/GenBank/DDBJ whole genome shotgun (WGS) entry which is preliminary data.</text>
</comment>
<evidence type="ECO:0000313" key="4">
    <source>
        <dbReference type="Proteomes" id="UP000789759"/>
    </source>
</evidence>
<feature type="region of interest" description="Disordered" evidence="1">
    <location>
        <begin position="203"/>
        <end position="237"/>
    </location>
</feature>
<keyword evidence="2" id="KW-1133">Transmembrane helix</keyword>
<evidence type="ECO:0000256" key="2">
    <source>
        <dbReference type="SAM" id="Phobius"/>
    </source>
</evidence>
<proteinExistence type="predicted"/>
<dbReference type="EMBL" id="CAJVQA010000220">
    <property type="protein sequence ID" value="CAG8463067.1"/>
    <property type="molecule type" value="Genomic_DNA"/>
</dbReference>
<name>A0A9N8VWY9_9GLOM</name>
<sequence>MLTGLTSLLELSHGTIIQAPVHQYLGILDLFDAGHLINSYPSYRVDLPQLISSSISFLIFLLGLRTHSGISKLIKTPSRSTSQNQGKLKYFQDLNIWLIMSLFLWSISYLLLVIDRLFIPQQNQFLVNSQFLTDFLSITANFGRLFVYISLISIIYPDFPIDVSSSPKRQISKPMNVIKHETPNLDELIYQCHTLVDHPTNFEKHSTSKLSKKDSKSKSSFTKSPNNDDLPNSPLSQTSLIGEALHQQIVVELTKERIVEPAYMHAYINPHVSHRNNLKSPTPSDRPLSHASDLLAPLPSPNSDFATADNNRSIINGRTLFFQNNNPKIAPDNEEIVIGAPSNQSYMNRINRYDKDQNFVSINVIEQNNFKDVKGDQYNQKDRTGVNNIVIDTDLRNNIGKQINNDFLSPPKIEKKRKKGNVHNTVRDNSTVI</sequence>
<dbReference type="OrthoDB" id="2384193at2759"/>
<keyword evidence="2" id="KW-0472">Membrane</keyword>
<keyword evidence="4" id="KW-1185">Reference proteome</keyword>
<dbReference type="AlphaFoldDB" id="A0A9N8VWY9"/>
<evidence type="ECO:0000313" key="3">
    <source>
        <dbReference type="EMBL" id="CAG8463067.1"/>
    </source>
</evidence>